<evidence type="ECO:0000313" key="4">
    <source>
        <dbReference type="EMBL" id="RYN82579.1"/>
    </source>
</evidence>
<dbReference type="AlphaFoldDB" id="A0A4Q4LZL1"/>
<dbReference type="EMBL" id="PDXA01000091">
    <property type="protein sequence ID" value="RYN26392.1"/>
    <property type="molecule type" value="Genomic_DNA"/>
</dbReference>
<dbReference type="EMBL" id="PDXB01000084">
    <property type="protein sequence ID" value="RYN16030.1"/>
    <property type="molecule type" value="Genomic_DNA"/>
</dbReference>
<evidence type="ECO:0000259" key="1">
    <source>
        <dbReference type="PROSITE" id="PS50020"/>
    </source>
</evidence>
<accession>A0A4Q4LZL1</accession>
<evidence type="ECO:0000313" key="3">
    <source>
        <dbReference type="EMBL" id="RYN26392.1"/>
    </source>
</evidence>
<protein>
    <recommendedName>
        <fullName evidence="1">WW domain-containing protein</fullName>
    </recommendedName>
</protein>
<reference evidence="2 5" key="2">
    <citation type="journal article" date="2019" name="bioRxiv">
        <title>Genomics, evolutionary history and diagnostics of the Alternaria alternata species group including apple and Asian pear pathotypes.</title>
        <authorList>
            <person name="Armitage A.D."/>
            <person name="Cockerton H.M."/>
            <person name="Sreenivasaprasad S."/>
            <person name="Woodhall J.W."/>
            <person name="Lane C.R."/>
            <person name="Harrison R.J."/>
            <person name="Clarkson J.P."/>
        </authorList>
    </citation>
    <scope>NUCLEOTIDE SEQUENCE [LARGE SCALE GENOMIC DNA]</scope>
    <source>
        <strain evidence="5">FERA 1082</strain>
        <strain evidence="2">FERA 1164</strain>
        <strain evidence="4">FERA 635</strain>
    </source>
</reference>
<dbReference type="PROSITE" id="PS01159">
    <property type="entry name" value="WW_DOMAIN_1"/>
    <property type="match status" value="1"/>
</dbReference>
<dbReference type="PROSITE" id="PS50020">
    <property type="entry name" value="WW_DOMAIN_2"/>
    <property type="match status" value="1"/>
</dbReference>
<proteinExistence type="predicted"/>
<gene>
    <name evidence="3" type="ORF">AA0114_g12625</name>
    <name evidence="2" type="ORF">AA0115_g12603</name>
    <name evidence="4" type="ORF">AA0119_g13398</name>
</gene>
<organism evidence="3 5">
    <name type="scientific">Alternaria tenuissima</name>
    <dbReference type="NCBI Taxonomy" id="119927"/>
    <lineage>
        <taxon>Eukaryota</taxon>
        <taxon>Fungi</taxon>
        <taxon>Dikarya</taxon>
        <taxon>Ascomycota</taxon>
        <taxon>Pezizomycotina</taxon>
        <taxon>Dothideomycetes</taxon>
        <taxon>Pleosporomycetidae</taxon>
        <taxon>Pleosporales</taxon>
        <taxon>Pleosporineae</taxon>
        <taxon>Pleosporaceae</taxon>
        <taxon>Alternaria</taxon>
        <taxon>Alternaria sect. Alternaria</taxon>
        <taxon>Alternaria alternata complex</taxon>
    </lineage>
</organism>
<keyword evidence="6" id="KW-1185">Reference proteome</keyword>
<dbReference type="InterPro" id="IPR001202">
    <property type="entry name" value="WW_dom"/>
</dbReference>
<evidence type="ECO:0000313" key="5">
    <source>
        <dbReference type="Proteomes" id="UP000292402"/>
    </source>
</evidence>
<reference evidence="2" key="1">
    <citation type="submission" date="2017-10" db="EMBL/GenBank/DDBJ databases">
        <authorList>
            <person name="Armitage A.D."/>
            <person name="Barbara D.J."/>
            <person name="Woodhall J.W."/>
            <person name="Sreenivasaprasad S."/>
            <person name="Lane C.R."/>
            <person name="Clarkson J.P."/>
            <person name="Harrison R.J."/>
        </authorList>
    </citation>
    <scope>NUCLEOTIDE SEQUENCE</scope>
    <source>
        <strain evidence="2">FERA 1164</strain>
        <strain evidence="4">FERA 635</strain>
    </source>
</reference>
<name>A0A4Q4LZL1_9PLEO</name>
<evidence type="ECO:0000313" key="6">
    <source>
        <dbReference type="Proteomes" id="UP000293195"/>
    </source>
</evidence>
<dbReference type="Proteomes" id="UP000292340">
    <property type="component" value="Unassembled WGS sequence"/>
</dbReference>
<dbReference type="EMBL" id="PDXF01000234">
    <property type="protein sequence ID" value="RYN82579.1"/>
    <property type="molecule type" value="Genomic_DNA"/>
</dbReference>
<sequence length="249" mass="28527">MAASPQYELGTLVGNTWRQWSTSAGQDYYENLSTRATQYTIPVGWEDADTDTWAVDGSKSWPQWRNNRTGRIRRTDPNPPAPRTYLDKANVKTHLQLVERSPESHEYLYRRVMVAVLKHFFLEDEGYDVLQEESRGELDQTESRTDMAVLKITSRPGGSLYAYDYCLVESKKADRSWTETQHHLSRHCAGTENQSGQVYGIVHIGLYVQFFTANRGVLTALSVCLHIRNDVNAITTMFGNMKRQPLPFL</sequence>
<reference evidence="3" key="3">
    <citation type="journal article" date="2019" name="J. ISSAAS">
        <title>Genomics, evolutionary history and diagnostics of the Alternaria alternata species group including apple and Asian pear pathotypes.</title>
        <authorList>
            <person name="Armitage A.D."/>
            <person name="Cockerton H.M."/>
            <person name="Sreenivasaprasad S."/>
            <person name="Woodhall J."/>
            <person name="Lane C."/>
            <person name="Harrison R.J."/>
            <person name="Clarkson J.P."/>
        </authorList>
    </citation>
    <scope>NUCLEOTIDE SEQUENCE</scope>
    <source>
        <strain evidence="3">FERA 1082</strain>
    </source>
</reference>
<comment type="caution">
    <text evidence="3">The sequence shown here is derived from an EMBL/GenBank/DDBJ whole genome shotgun (WGS) entry which is preliminary data.</text>
</comment>
<dbReference type="Proteomes" id="UP000292402">
    <property type="component" value="Unassembled WGS sequence"/>
</dbReference>
<evidence type="ECO:0000313" key="2">
    <source>
        <dbReference type="EMBL" id="RYN16030.1"/>
    </source>
</evidence>
<feature type="domain" description="WW" evidence="1">
    <location>
        <begin position="11"/>
        <end position="44"/>
    </location>
</feature>
<dbReference type="Proteomes" id="UP000293195">
    <property type="component" value="Unassembled WGS sequence"/>
</dbReference>